<proteinExistence type="predicted"/>
<reference evidence="1 2" key="1">
    <citation type="journal article" date="2015" name="Nature">
        <title>rRNA introns, odd ribosomes, and small enigmatic genomes across a large radiation of phyla.</title>
        <authorList>
            <person name="Brown C.T."/>
            <person name="Hug L.A."/>
            <person name="Thomas B.C."/>
            <person name="Sharon I."/>
            <person name="Castelle C.J."/>
            <person name="Singh A."/>
            <person name="Wilkins M.J."/>
            <person name="Williams K.H."/>
            <person name="Banfield J.F."/>
        </authorList>
    </citation>
    <scope>NUCLEOTIDE SEQUENCE [LARGE SCALE GENOMIC DNA]</scope>
</reference>
<comment type="caution">
    <text evidence="1">The sequence shown here is derived from an EMBL/GenBank/DDBJ whole genome shotgun (WGS) entry which is preliminary data.</text>
</comment>
<evidence type="ECO:0000313" key="2">
    <source>
        <dbReference type="Proteomes" id="UP000034581"/>
    </source>
</evidence>
<dbReference type="AlphaFoldDB" id="A0A0G0E338"/>
<evidence type="ECO:0000313" key="1">
    <source>
        <dbReference type="EMBL" id="KKP69655.1"/>
    </source>
</evidence>
<dbReference type="STRING" id="1618350.UR67_C0004G0052"/>
<organism evidence="1 2">
    <name type="scientific">candidate division CPR3 bacterium GW2011_GWF2_35_18</name>
    <dbReference type="NCBI Taxonomy" id="1618350"/>
    <lineage>
        <taxon>Bacteria</taxon>
        <taxon>Bacteria division CPR3</taxon>
    </lineage>
</organism>
<name>A0A0G0E338_UNCC3</name>
<sequence length="289" mass="33253">MINNIQLKLRKSTAPWNQSFAADFISLLSSCHNVKMLNDKTITLGSRKLLPTTEIFFDEEAVSVSFQDPEIPQKLYQAGGLRFGFNVPKLQSASDSNKKFEIKKDAAGEYCVVTANRKKYYQLTLAQLLSRFKGKCKEVNHTGMNFSSVDIPEKEYLSFREMIAESCYLVRYPEGEEWPFIIPCTKAENEKGITNTTVNRNPKFEFVYSDYNKVPVMQFDIETTLTRAEVFNLLPDPYGVSFDGLEDKFRTVFINTDYKDIFLRFDIGFAHSRPGDFYAWMIKEGGRIV</sequence>
<dbReference type="EMBL" id="LBQB01000004">
    <property type="protein sequence ID" value="KKP69655.1"/>
    <property type="molecule type" value="Genomic_DNA"/>
</dbReference>
<dbReference type="Proteomes" id="UP000034581">
    <property type="component" value="Unassembled WGS sequence"/>
</dbReference>
<gene>
    <name evidence="1" type="ORF">UR67_C0004G0052</name>
</gene>
<protein>
    <submittedName>
        <fullName evidence="1">Uncharacterized protein</fullName>
    </submittedName>
</protein>
<accession>A0A0G0E338</accession>